<reference evidence="3 4" key="1">
    <citation type="journal article" date="2018" name="Mol. Plant">
        <title>The genome of Artemisia annua provides insight into the evolution of Asteraceae family and artemisinin biosynthesis.</title>
        <authorList>
            <person name="Shen Q."/>
            <person name="Zhang L."/>
            <person name="Liao Z."/>
            <person name="Wang S."/>
            <person name="Yan T."/>
            <person name="Shi P."/>
            <person name="Liu M."/>
            <person name="Fu X."/>
            <person name="Pan Q."/>
            <person name="Wang Y."/>
            <person name="Lv Z."/>
            <person name="Lu X."/>
            <person name="Zhang F."/>
            <person name="Jiang W."/>
            <person name="Ma Y."/>
            <person name="Chen M."/>
            <person name="Hao X."/>
            <person name="Li L."/>
            <person name="Tang Y."/>
            <person name="Lv G."/>
            <person name="Zhou Y."/>
            <person name="Sun X."/>
            <person name="Brodelius P.E."/>
            <person name="Rose J.K.C."/>
            <person name="Tang K."/>
        </authorList>
    </citation>
    <scope>NUCLEOTIDE SEQUENCE [LARGE SCALE GENOMIC DNA]</scope>
    <source>
        <strain evidence="4">cv. Huhao1</strain>
        <tissue evidence="3">Leaf</tissue>
    </source>
</reference>
<dbReference type="SUPFAM" id="SSF54928">
    <property type="entry name" value="RNA-binding domain, RBD"/>
    <property type="match status" value="1"/>
</dbReference>
<dbReference type="GO" id="GO:0003964">
    <property type="term" value="F:RNA-directed DNA polymerase activity"/>
    <property type="evidence" value="ECO:0007669"/>
    <property type="project" value="UniProtKB-KW"/>
</dbReference>
<dbReference type="STRING" id="35608.A0A2U1KTV4"/>
<keyword evidence="3" id="KW-0548">Nucleotidyltransferase</keyword>
<organism evidence="3 4">
    <name type="scientific">Artemisia annua</name>
    <name type="common">Sweet wormwood</name>
    <dbReference type="NCBI Taxonomy" id="35608"/>
    <lineage>
        <taxon>Eukaryota</taxon>
        <taxon>Viridiplantae</taxon>
        <taxon>Streptophyta</taxon>
        <taxon>Embryophyta</taxon>
        <taxon>Tracheophyta</taxon>
        <taxon>Spermatophyta</taxon>
        <taxon>Magnoliopsida</taxon>
        <taxon>eudicotyledons</taxon>
        <taxon>Gunneridae</taxon>
        <taxon>Pentapetalae</taxon>
        <taxon>asterids</taxon>
        <taxon>campanulids</taxon>
        <taxon>Asterales</taxon>
        <taxon>Asteraceae</taxon>
        <taxon>Asteroideae</taxon>
        <taxon>Anthemideae</taxon>
        <taxon>Artemisiinae</taxon>
        <taxon>Artemisia</taxon>
    </lineage>
</organism>
<evidence type="ECO:0000259" key="2">
    <source>
        <dbReference type="PROSITE" id="PS50102"/>
    </source>
</evidence>
<keyword evidence="3" id="KW-0695">RNA-directed DNA polymerase</keyword>
<protein>
    <submittedName>
        <fullName evidence="3">Reverse transcriptase domain, Reverse transcriptase zinc-binding domain protein</fullName>
    </submittedName>
</protein>
<proteinExistence type="predicted"/>
<dbReference type="AlphaFoldDB" id="A0A2U1KTV4"/>
<dbReference type="PANTHER" id="PTHR36617">
    <property type="entry name" value="PROTEIN, PUTATIVE-RELATED"/>
    <property type="match status" value="1"/>
</dbReference>
<dbReference type="OrthoDB" id="439808at2759"/>
<dbReference type="Gene3D" id="3.30.70.330">
    <property type="match status" value="1"/>
</dbReference>
<keyword evidence="1" id="KW-0694">RNA-binding</keyword>
<evidence type="ECO:0000256" key="1">
    <source>
        <dbReference type="PROSITE-ProRule" id="PRU00176"/>
    </source>
</evidence>
<dbReference type="InterPro" id="IPR026960">
    <property type="entry name" value="RVT-Znf"/>
</dbReference>
<evidence type="ECO:0000313" key="4">
    <source>
        <dbReference type="Proteomes" id="UP000245207"/>
    </source>
</evidence>
<comment type="caution">
    <text evidence="3">The sequence shown here is derived from an EMBL/GenBank/DDBJ whole genome shotgun (WGS) entry which is preliminary data.</text>
</comment>
<evidence type="ECO:0000313" key="3">
    <source>
        <dbReference type="EMBL" id="PWA40157.1"/>
    </source>
</evidence>
<feature type="domain" description="RRM" evidence="2">
    <location>
        <begin position="332"/>
        <end position="398"/>
    </location>
</feature>
<keyword evidence="3" id="KW-0808">Transferase</keyword>
<gene>
    <name evidence="3" type="ORF">CTI12_AA569650</name>
</gene>
<dbReference type="InterPro" id="IPR035979">
    <property type="entry name" value="RBD_domain_sf"/>
</dbReference>
<accession>A0A2U1KTV4</accession>
<dbReference type="InterPro" id="IPR000504">
    <property type="entry name" value="RRM_dom"/>
</dbReference>
<dbReference type="PROSITE" id="PS50102">
    <property type="entry name" value="RRM"/>
    <property type="match status" value="1"/>
</dbReference>
<keyword evidence="4" id="KW-1185">Reference proteome</keyword>
<dbReference type="GO" id="GO:0003723">
    <property type="term" value="F:RNA binding"/>
    <property type="evidence" value="ECO:0007669"/>
    <property type="project" value="UniProtKB-UniRule"/>
</dbReference>
<dbReference type="PANTHER" id="PTHR36617:SF15">
    <property type="entry name" value="REVERSE TRANSCRIPTASE ZINC-BINDING DOMAIN-CONTAINING PROTEIN"/>
    <property type="match status" value="1"/>
</dbReference>
<dbReference type="EMBL" id="PKPP01014011">
    <property type="protein sequence ID" value="PWA40157.1"/>
    <property type="molecule type" value="Genomic_DNA"/>
</dbReference>
<sequence>MGIDLLACCNRRIGNGCFTRFWSDKWVDNGTLKDKFPGVYALELDKSITVAAKKAQGTSIDSLRRQPSGGVESEQWSQIQTLITDIQLTSMEDRWCWTLEGMGHFSVKSARVAIDKKILITTGDPTRWSKFLPKKVNIMVWKMIMDRIPTRVNLDARGVDIPFVLCPICEGCSETVNHIFFECSFVTQVYNRFARWWDIHIPGLSSYVQWLEWFDSVRLPRVHKQLLEAAFMSLWWHVWCFRNSCVFGSMSRSCNAVTMLLCFHCSHSKAIVAIQRFIFRIDLIGAIVATVIQKTQKRYMLVGHKRNHNENKYSIINLRSGRKNKYQNAKGSNVYVKNIDDEVTENELQECFSQCGTITSAKLMVNEKGISNGLGFVCFSTPDEATKAMNTFNGYMFH</sequence>
<dbReference type="SMART" id="SM00360">
    <property type="entry name" value="RRM"/>
    <property type="match status" value="1"/>
</dbReference>
<dbReference type="Pfam" id="PF00076">
    <property type="entry name" value="RRM_1"/>
    <property type="match status" value="1"/>
</dbReference>
<name>A0A2U1KTV4_ARTAN</name>
<dbReference type="Proteomes" id="UP000245207">
    <property type="component" value="Unassembled WGS sequence"/>
</dbReference>
<dbReference type="Pfam" id="PF13966">
    <property type="entry name" value="zf-RVT"/>
    <property type="match status" value="1"/>
</dbReference>
<dbReference type="InterPro" id="IPR012677">
    <property type="entry name" value="Nucleotide-bd_a/b_plait_sf"/>
</dbReference>